<reference evidence="1 2" key="1">
    <citation type="submission" date="2013-11" db="EMBL/GenBank/DDBJ databases">
        <title>Genome sequencing of Stegodyphus mimosarum.</title>
        <authorList>
            <person name="Bechsgaard J."/>
        </authorList>
    </citation>
    <scope>NUCLEOTIDE SEQUENCE [LARGE SCALE GENOMIC DNA]</scope>
</reference>
<feature type="non-terminal residue" evidence="1">
    <location>
        <position position="71"/>
    </location>
</feature>
<gene>
    <name evidence="1" type="ORF">X975_13763</name>
</gene>
<protein>
    <submittedName>
        <fullName evidence="1">Uncharacterized protein</fullName>
    </submittedName>
</protein>
<dbReference type="EMBL" id="KK119722">
    <property type="protein sequence ID" value="KFM76540.1"/>
    <property type="molecule type" value="Genomic_DNA"/>
</dbReference>
<organism evidence="1 2">
    <name type="scientific">Stegodyphus mimosarum</name>
    <name type="common">African social velvet spider</name>
    <dbReference type="NCBI Taxonomy" id="407821"/>
    <lineage>
        <taxon>Eukaryota</taxon>
        <taxon>Metazoa</taxon>
        <taxon>Ecdysozoa</taxon>
        <taxon>Arthropoda</taxon>
        <taxon>Chelicerata</taxon>
        <taxon>Arachnida</taxon>
        <taxon>Araneae</taxon>
        <taxon>Araneomorphae</taxon>
        <taxon>Entelegynae</taxon>
        <taxon>Eresoidea</taxon>
        <taxon>Eresidae</taxon>
        <taxon>Stegodyphus</taxon>
    </lineage>
</organism>
<evidence type="ECO:0000313" key="2">
    <source>
        <dbReference type="Proteomes" id="UP000054359"/>
    </source>
</evidence>
<dbReference type="Proteomes" id="UP000054359">
    <property type="component" value="Unassembled WGS sequence"/>
</dbReference>
<dbReference type="AlphaFoldDB" id="A0A087UGQ1"/>
<accession>A0A087UGQ1</accession>
<dbReference type="OrthoDB" id="6433484at2759"/>
<sequence>MELTREHFHAIIFHNFRHGLSRLECFCELNSLYSDKAPFYSTVKKHKRLRREGNFQDHDLILRCLSCHVFR</sequence>
<name>A0A087UGQ1_STEMI</name>
<proteinExistence type="predicted"/>
<keyword evidence="2" id="KW-1185">Reference proteome</keyword>
<evidence type="ECO:0000313" key="1">
    <source>
        <dbReference type="EMBL" id="KFM76540.1"/>
    </source>
</evidence>